<reference evidence="9" key="1">
    <citation type="submission" date="2015-02" db="EMBL/GenBank/DDBJ databases">
        <title>Genome sequencing for Strongylocentrotus purpuratus.</title>
        <authorList>
            <person name="Murali S."/>
            <person name="Liu Y."/>
            <person name="Vee V."/>
            <person name="English A."/>
            <person name="Wang M."/>
            <person name="Skinner E."/>
            <person name="Han Y."/>
            <person name="Muzny D.M."/>
            <person name="Worley K.C."/>
            <person name="Gibbs R.A."/>
        </authorList>
    </citation>
    <scope>NUCLEOTIDE SEQUENCE</scope>
</reference>
<dbReference type="Proteomes" id="UP000007110">
    <property type="component" value="Unassembled WGS sequence"/>
</dbReference>
<evidence type="ECO:0000313" key="9">
    <source>
        <dbReference type="Proteomes" id="UP000007110"/>
    </source>
</evidence>
<dbReference type="PROSITE" id="PS01359">
    <property type="entry name" value="ZF_PHD_1"/>
    <property type="match status" value="2"/>
</dbReference>
<keyword evidence="9" id="KW-1185">Reference proteome</keyword>
<dbReference type="InterPro" id="IPR019786">
    <property type="entry name" value="Zinc_finger_PHD-type_CS"/>
</dbReference>
<dbReference type="KEGG" id="spu:586102"/>
<evidence type="ECO:0000256" key="1">
    <source>
        <dbReference type="ARBA" id="ARBA00022723"/>
    </source>
</evidence>
<feature type="region of interest" description="Disordered" evidence="5">
    <location>
        <begin position="607"/>
        <end position="686"/>
    </location>
</feature>
<evidence type="ECO:0000256" key="5">
    <source>
        <dbReference type="SAM" id="MobiDB-lite"/>
    </source>
</evidence>
<sequence length="686" mass="77119">MEDPETNGSNEEPDQVQFLYKAMYQRDPQKRRVKPVDHHLLQLDFGLSDSDSDSDFELKGDHESDSGGSHGDGGVGSSDEDNDDGDEDESDEDSGSSNLDKGSSESETEEKLTVDQMIAKAKKTKGHSQSPKSGNRSGDKLKIVICCVCLGENSEDTDEIVECDMCGVPVHEGCYGENQSDADSTSSNQTASSTEPWFCDHCKAGVLNPTCELCPNLGGAFKETDAGRWVHVVCALYVPGVAFSDVAKLRWVTLSEMAPAKWGAKSCSYCEDERFSLTGVAISCDAGMCRNFFHVTCGQREGLLSEASPDEEIADPFYAYCKLHVEKGIRRYKRQNWLAIQSNQKQASSVNQRLAALPDRVHAKFLSRFQDQYKAMRRLKPDPWVPPEKVPRALTTSASACRRLMRKAELMGFTVDNMRAAHVRHKSSQQVSRKWHIPPAFSAEFVNYCIDRDERMNNLKSRLSDLMKHSEKLQSLESQLRRKYDGLSVQVAEMRSCQAESRGEVEAMWKTLGALAGKKLQQPQVLSLPRIRKTPTKREEKEELKSPGVIHLCGLCEQSHDQHLLVLCDICKKYYHMGCLEPPLTRLPKKSAFSVWQCSECVSSSSDESDAEESKEVEEEPRRKRRIIKEPLKFTTQYPDFLSTKRATKPKGKGRSKMATKRKQIKTDPTDDMQLDPAPKTRRKSR</sequence>
<proteinExistence type="predicted"/>
<dbReference type="SMART" id="SM00249">
    <property type="entry name" value="PHD"/>
    <property type="match status" value="3"/>
</dbReference>
<keyword evidence="1" id="KW-0479">Metal-binding</keyword>
<dbReference type="OMA" id="RIKVIVC"/>
<dbReference type="OrthoDB" id="336088at2759"/>
<dbReference type="InterPro" id="IPR013083">
    <property type="entry name" value="Znf_RING/FYVE/PHD"/>
</dbReference>
<keyword evidence="3" id="KW-0862">Zinc</keyword>
<dbReference type="Pfam" id="PF13832">
    <property type="entry name" value="zf-HC5HC2H_2"/>
    <property type="match status" value="1"/>
</dbReference>
<organism evidence="8 9">
    <name type="scientific">Strongylocentrotus purpuratus</name>
    <name type="common">Purple sea urchin</name>
    <dbReference type="NCBI Taxonomy" id="7668"/>
    <lineage>
        <taxon>Eukaryota</taxon>
        <taxon>Metazoa</taxon>
        <taxon>Echinodermata</taxon>
        <taxon>Eleutherozoa</taxon>
        <taxon>Echinozoa</taxon>
        <taxon>Echinoidea</taxon>
        <taxon>Euechinoidea</taxon>
        <taxon>Echinacea</taxon>
        <taxon>Camarodonta</taxon>
        <taxon>Echinidea</taxon>
        <taxon>Strongylocentrotidae</taxon>
        <taxon>Strongylocentrotus</taxon>
    </lineage>
</organism>
<dbReference type="CTD" id="9678"/>
<feature type="compositionally biased region" description="Acidic residues" evidence="5">
    <location>
        <begin position="607"/>
        <end position="619"/>
    </location>
</feature>
<keyword evidence="2 4" id="KW-0863">Zinc-finger</keyword>
<protein>
    <recommendedName>
        <fullName evidence="10">PHD finger protein 14</fullName>
    </recommendedName>
</protein>
<evidence type="ECO:0000313" key="8">
    <source>
        <dbReference type="EnsemblMetazoa" id="XP_030828174"/>
    </source>
</evidence>
<dbReference type="InParanoid" id="A0A7M7MYT2"/>
<feature type="compositionally biased region" description="Basic residues" evidence="5">
    <location>
        <begin position="646"/>
        <end position="664"/>
    </location>
</feature>
<feature type="region of interest" description="Disordered" evidence="5">
    <location>
        <begin position="45"/>
        <end position="112"/>
    </location>
</feature>
<evidence type="ECO:0000259" key="6">
    <source>
        <dbReference type="PROSITE" id="PS50016"/>
    </source>
</evidence>
<feature type="region of interest" description="Disordered" evidence="5">
    <location>
        <begin position="1"/>
        <end position="23"/>
    </location>
</feature>
<feature type="domain" description="PHD-type" evidence="6">
    <location>
        <begin position="550"/>
        <end position="604"/>
    </location>
</feature>
<dbReference type="GO" id="GO:0008270">
    <property type="term" value="F:zinc ion binding"/>
    <property type="evidence" value="ECO:0007669"/>
    <property type="project" value="UniProtKB-KW"/>
</dbReference>
<dbReference type="GeneID" id="586102"/>
<dbReference type="PANTHER" id="PTHR13793">
    <property type="entry name" value="PHD FINGER PROTEINS"/>
    <property type="match status" value="1"/>
</dbReference>
<name>A0A7M7MYT2_STRPU</name>
<dbReference type="InterPro" id="IPR011011">
    <property type="entry name" value="Znf_FYVE_PHD"/>
</dbReference>
<evidence type="ECO:0008006" key="10">
    <source>
        <dbReference type="Google" id="ProtNLM"/>
    </source>
</evidence>
<dbReference type="CDD" id="cd15561">
    <property type="entry name" value="PHD1_PHF14"/>
    <property type="match status" value="1"/>
</dbReference>
<feature type="domain" description="PHD-type" evidence="7">
    <location>
        <begin position="208"/>
        <end position="325"/>
    </location>
</feature>
<dbReference type="AlphaFoldDB" id="A0A7M7MYT2"/>
<feature type="domain" description="PHD-type" evidence="6">
    <location>
        <begin position="143"/>
        <end position="205"/>
    </location>
</feature>
<dbReference type="RefSeq" id="XP_030828174.1">
    <property type="nucleotide sequence ID" value="XM_030972314.1"/>
</dbReference>
<dbReference type="Gene3D" id="2.30.30.1150">
    <property type="match status" value="1"/>
</dbReference>
<dbReference type="InterPro" id="IPR050701">
    <property type="entry name" value="Histone_Mod_Regulator"/>
</dbReference>
<dbReference type="PROSITE" id="PS51805">
    <property type="entry name" value="EPHD"/>
    <property type="match status" value="1"/>
</dbReference>
<dbReference type="CDD" id="cd15674">
    <property type="entry name" value="ePHD_PHF14"/>
    <property type="match status" value="1"/>
</dbReference>
<dbReference type="InterPro" id="IPR001965">
    <property type="entry name" value="Znf_PHD"/>
</dbReference>
<feature type="compositionally biased region" description="Acidic residues" evidence="5">
    <location>
        <begin position="78"/>
        <end position="94"/>
    </location>
</feature>
<dbReference type="PANTHER" id="PTHR13793:SF150">
    <property type="entry name" value="PHD FINGER PROTEIN 14"/>
    <property type="match status" value="1"/>
</dbReference>
<dbReference type="Pfam" id="PF00628">
    <property type="entry name" value="PHD"/>
    <property type="match status" value="2"/>
</dbReference>
<accession>A0A7M7MYT2</accession>
<evidence type="ECO:0000256" key="2">
    <source>
        <dbReference type="ARBA" id="ARBA00022771"/>
    </source>
</evidence>
<feature type="compositionally biased region" description="Basic and acidic residues" evidence="5">
    <location>
        <begin position="56"/>
        <end position="65"/>
    </location>
</feature>
<dbReference type="FunCoup" id="A0A7M7MYT2">
    <property type="interactions" value="1098"/>
</dbReference>
<dbReference type="GO" id="GO:0006357">
    <property type="term" value="P:regulation of transcription by RNA polymerase II"/>
    <property type="evidence" value="ECO:0000318"/>
    <property type="project" value="GO_Central"/>
</dbReference>
<feature type="compositionally biased region" description="Polar residues" evidence="5">
    <location>
        <begin position="1"/>
        <end position="10"/>
    </location>
</feature>
<dbReference type="EnsemblMetazoa" id="XM_030972314">
    <property type="protein sequence ID" value="XP_030828174"/>
    <property type="gene ID" value="LOC586102"/>
</dbReference>
<dbReference type="SUPFAM" id="SSF57903">
    <property type="entry name" value="FYVE/PHD zinc finger"/>
    <property type="match status" value="2"/>
</dbReference>
<evidence type="ECO:0000256" key="4">
    <source>
        <dbReference type="PROSITE-ProRule" id="PRU00146"/>
    </source>
</evidence>
<reference evidence="8" key="2">
    <citation type="submission" date="2021-01" db="UniProtKB">
        <authorList>
            <consortium name="EnsemblMetazoa"/>
        </authorList>
    </citation>
    <scope>IDENTIFICATION</scope>
</reference>
<dbReference type="InterPro" id="IPR019787">
    <property type="entry name" value="Znf_PHD-finger"/>
</dbReference>
<dbReference type="Gene3D" id="3.30.40.10">
    <property type="entry name" value="Zinc/RING finger domain, C3HC4 (zinc finger)"/>
    <property type="match status" value="2"/>
</dbReference>
<evidence type="ECO:0000256" key="3">
    <source>
        <dbReference type="ARBA" id="ARBA00022833"/>
    </source>
</evidence>
<dbReference type="CDD" id="cd15562">
    <property type="entry name" value="PHD2_PHF14"/>
    <property type="match status" value="1"/>
</dbReference>
<dbReference type="InterPro" id="IPR034732">
    <property type="entry name" value="EPHD"/>
</dbReference>
<evidence type="ECO:0000259" key="7">
    <source>
        <dbReference type="PROSITE" id="PS51805"/>
    </source>
</evidence>
<dbReference type="PROSITE" id="PS50016">
    <property type="entry name" value="ZF_PHD_2"/>
    <property type="match status" value="2"/>
</dbReference>